<organism evidence="1 2">
    <name type="scientific">Flammeovirga pectinis</name>
    <dbReference type="NCBI Taxonomy" id="2494373"/>
    <lineage>
        <taxon>Bacteria</taxon>
        <taxon>Pseudomonadati</taxon>
        <taxon>Bacteroidota</taxon>
        <taxon>Cytophagia</taxon>
        <taxon>Cytophagales</taxon>
        <taxon>Flammeovirgaceae</taxon>
        <taxon>Flammeovirga</taxon>
    </lineage>
</organism>
<name>A0A3Q9FTI9_9BACT</name>
<dbReference type="AlphaFoldDB" id="A0A3Q9FTI9"/>
<protein>
    <submittedName>
        <fullName evidence="1">Uncharacterized protein</fullName>
    </submittedName>
</protein>
<accession>A0A3Q9FTI9</accession>
<dbReference type="EMBL" id="CP034563">
    <property type="protein sequence ID" value="AZQ64711.1"/>
    <property type="molecule type" value="Genomic_DNA"/>
</dbReference>
<gene>
    <name evidence="1" type="ORF">EI427_21035</name>
</gene>
<dbReference type="Proteomes" id="UP000267268">
    <property type="component" value="Chromosome 2"/>
</dbReference>
<keyword evidence="2" id="KW-1185">Reference proteome</keyword>
<reference evidence="1 2" key="1">
    <citation type="submission" date="2018-12" db="EMBL/GenBank/DDBJ databases">
        <title>Flammeovirga pectinis sp. nov., isolated from the gut of the Korean scallop, Patinopecten yessoensis.</title>
        <authorList>
            <person name="Bae J.-W."/>
            <person name="Jeong Y.-S."/>
            <person name="Kang W."/>
        </authorList>
    </citation>
    <scope>NUCLEOTIDE SEQUENCE [LARGE SCALE GENOMIC DNA]</scope>
    <source>
        <strain evidence="1 2">L12M1</strain>
    </source>
</reference>
<sequence length="168" mass="20275">MLIQNWNISYSDIELFEERNFKIIEERFHQRLISRKSMCKFLEKDSIEVLPIKIDFKEIGNIKLTKGLLIAKNPITIEHAWYSFSSKLDYDGWDMTTAEFLPLTVNEYQKEVGDFTDYWKGLERKDYELFQNKKPESIIRTSKDWDYNEYLIKYENKYLYIGTDVYTG</sequence>
<evidence type="ECO:0000313" key="2">
    <source>
        <dbReference type="Proteomes" id="UP000267268"/>
    </source>
</evidence>
<dbReference type="KEGG" id="fll:EI427_21035"/>
<proteinExistence type="predicted"/>
<dbReference type="RefSeq" id="WP_126618683.1">
    <property type="nucleotide sequence ID" value="NZ_CP034563.1"/>
</dbReference>
<evidence type="ECO:0000313" key="1">
    <source>
        <dbReference type="EMBL" id="AZQ64711.1"/>
    </source>
</evidence>